<dbReference type="OrthoDB" id="1695687at2"/>
<proteinExistence type="predicted"/>
<accession>A0A401ISZ2</accession>
<evidence type="ECO:0000313" key="1">
    <source>
        <dbReference type="EMBL" id="GBG94641.1"/>
    </source>
</evidence>
<dbReference type="RefSeq" id="WP_124976229.1">
    <property type="nucleotide sequence ID" value="NZ_BFFP01000015.1"/>
</dbReference>
<name>A0A401ISZ2_9LACO</name>
<comment type="caution">
    <text evidence="1">The sequence shown here is derived from an EMBL/GenBank/DDBJ whole genome shotgun (WGS) entry which is preliminary data.</text>
</comment>
<evidence type="ECO:0000313" key="2">
    <source>
        <dbReference type="Proteomes" id="UP000286848"/>
    </source>
</evidence>
<keyword evidence="2" id="KW-1185">Reference proteome</keyword>
<protein>
    <submittedName>
        <fullName evidence="1">Phage major capsid protein</fullName>
    </submittedName>
</protein>
<dbReference type="EMBL" id="BFFP01000015">
    <property type="protein sequence ID" value="GBG94641.1"/>
    <property type="molecule type" value="Genomic_DNA"/>
</dbReference>
<dbReference type="AlphaFoldDB" id="A0A401ISZ2"/>
<gene>
    <name evidence="1" type="ORF">LFYK43_11000</name>
</gene>
<reference evidence="1 2" key="1">
    <citation type="journal article" date="2019" name="Int. J. Syst. Evol. Microbiol.">
        <title>Lactobacillus salitolerans sp. nov., a novel lactic acid bacterium isolated from spent mushroom substrates.</title>
        <authorList>
            <person name="Tohno M."/>
            <person name="Tanizawa Y."/>
            <person name="Kojima Y."/>
            <person name="Sakamoto M."/>
            <person name="Nakamura Y."/>
            <person name="Ohkuma M."/>
            <person name="Kobayashi H."/>
        </authorList>
    </citation>
    <scope>NUCLEOTIDE SEQUENCE [LARGE SCALE GENOMIC DNA]</scope>
    <source>
        <strain evidence="1 2">YK43</strain>
    </source>
</reference>
<sequence length="288" mass="30922">MANNNNDLPIRAYQKQFAQLIQTVYGVQGVFAPTFGQLQALDGVQDNATAFSLKTNDVPVVVGEYSTDADVAFGTGTANSSRFGEMKEIKYADVDVPYDFTWSIHEGLDRFTVNNDLNAAVADRLNLQAQAKTRLFNKKEGQFLADAATDIGLDATDVNKLFETAVEKYTDLEVVVPIRAYVTAAVYNAIIDLANVSTGKGSAVDIDANGLVSFRGIALTKVPSQYMAGQAVIFTPDNVGRAFTGISTARTIESTDFDGQELQGAGKAGQFISDDNKKAIFKAAAKKA</sequence>
<dbReference type="Proteomes" id="UP000286848">
    <property type="component" value="Unassembled WGS sequence"/>
</dbReference>
<organism evidence="1 2">
    <name type="scientific">Ligilactobacillus salitolerans</name>
    <dbReference type="NCBI Taxonomy" id="1808352"/>
    <lineage>
        <taxon>Bacteria</taxon>
        <taxon>Bacillati</taxon>
        <taxon>Bacillota</taxon>
        <taxon>Bacilli</taxon>
        <taxon>Lactobacillales</taxon>
        <taxon>Lactobacillaceae</taxon>
        <taxon>Ligilactobacillus</taxon>
    </lineage>
</organism>